<keyword evidence="2" id="KW-1185">Reference proteome</keyword>
<evidence type="ECO:0008006" key="3">
    <source>
        <dbReference type="Google" id="ProtNLM"/>
    </source>
</evidence>
<dbReference type="EMBL" id="QJKJ01000208">
    <property type="protein sequence ID" value="RDY13734.1"/>
    <property type="molecule type" value="Genomic_DNA"/>
</dbReference>
<dbReference type="AlphaFoldDB" id="A0A371IFH6"/>
<dbReference type="OrthoDB" id="778454at2759"/>
<reference evidence="1" key="1">
    <citation type="submission" date="2018-05" db="EMBL/GenBank/DDBJ databases">
        <title>Draft genome of Mucuna pruriens seed.</title>
        <authorList>
            <person name="Nnadi N.E."/>
            <person name="Vos R."/>
            <person name="Hasami M.H."/>
            <person name="Devisetty U.K."/>
            <person name="Aguiy J.C."/>
        </authorList>
    </citation>
    <scope>NUCLEOTIDE SEQUENCE [LARGE SCALE GENOMIC DNA]</scope>
    <source>
        <strain evidence="1">JCA_2017</strain>
    </source>
</reference>
<feature type="non-terminal residue" evidence="1">
    <location>
        <position position="1"/>
    </location>
</feature>
<accession>A0A371IFH6</accession>
<protein>
    <recommendedName>
        <fullName evidence="3">Retrotransposon gag domain-containing protein</fullName>
    </recommendedName>
</protein>
<sequence>MNRMFLEKFFLTSRTTSIRKEICGIRQHTSETLYDEQLLIQYFYERLMLMDRSMIDVASSGAVMDKTLVAAKNLISNMANNSVRGPATFKVVNEVVAIDNQRLENKITKLTSLVRQLPTLQEIEPNSAEVPTMMDGQQYRQPRDQYSNLRNGSYLMQNVPQRYQQPPPFR</sequence>
<organism evidence="1 2">
    <name type="scientific">Mucuna pruriens</name>
    <name type="common">Velvet bean</name>
    <name type="synonym">Dolichos pruriens</name>
    <dbReference type="NCBI Taxonomy" id="157652"/>
    <lineage>
        <taxon>Eukaryota</taxon>
        <taxon>Viridiplantae</taxon>
        <taxon>Streptophyta</taxon>
        <taxon>Embryophyta</taxon>
        <taxon>Tracheophyta</taxon>
        <taxon>Spermatophyta</taxon>
        <taxon>Magnoliopsida</taxon>
        <taxon>eudicotyledons</taxon>
        <taxon>Gunneridae</taxon>
        <taxon>Pentapetalae</taxon>
        <taxon>rosids</taxon>
        <taxon>fabids</taxon>
        <taxon>Fabales</taxon>
        <taxon>Fabaceae</taxon>
        <taxon>Papilionoideae</taxon>
        <taxon>50 kb inversion clade</taxon>
        <taxon>NPAAA clade</taxon>
        <taxon>indigoferoid/millettioid clade</taxon>
        <taxon>Phaseoleae</taxon>
        <taxon>Mucuna</taxon>
    </lineage>
</organism>
<gene>
    <name evidence="1" type="ORF">CR513_01289</name>
</gene>
<evidence type="ECO:0000313" key="2">
    <source>
        <dbReference type="Proteomes" id="UP000257109"/>
    </source>
</evidence>
<dbReference type="Proteomes" id="UP000257109">
    <property type="component" value="Unassembled WGS sequence"/>
</dbReference>
<evidence type="ECO:0000313" key="1">
    <source>
        <dbReference type="EMBL" id="RDY13734.1"/>
    </source>
</evidence>
<proteinExistence type="predicted"/>
<name>A0A371IFH6_MUCPR</name>
<comment type="caution">
    <text evidence="1">The sequence shown here is derived from an EMBL/GenBank/DDBJ whole genome shotgun (WGS) entry which is preliminary data.</text>
</comment>